<dbReference type="NCBIfam" id="TIGR00879">
    <property type="entry name" value="SP"/>
    <property type="match status" value="1"/>
</dbReference>
<feature type="transmembrane region" description="Helical" evidence="9">
    <location>
        <begin position="128"/>
        <end position="149"/>
    </location>
</feature>
<keyword evidence="12" id="KW-1185">Reference proteome</keyword>
<feature type="transmembrane region" description="Helical" evidence="9">
    <location>
        <begin position="347"/>
        <end position="365"/>
    </location>
</feature>
<dbReference type="GO" id="GO:0016020">
    <property type="term" value="C:membrane"/>
    <property type="evidence" value="ECO:0007669"/>
    <property type="project" value="UniProtKB-SubCell"/>
</dbReference>
<dbReference type="PROSITE" id="PS00216">
    <property type="entry name" value="SUGAR_TRANSPORT_1"/>
    <property type="match status" value="1"/>
</dbReference>
<dbReference type="InterPro" id="IPR005828">
    <property type="entry name" value="MFS_sugar_transport-like"/>
</dbReference>
<comment type="subcellular location">
    <subcellularLocation>
        <location evidence="1">Membrane</location>
        <topology evidence="1">Multi-pass membrane protein</topology>
    </subcellularLocation>
</comment>
<evidence type="ECO:0000259" key="10">
    <source>
        <dbReference type="PROSITE" id="PS50850"/>
    </source>
</evidence>
<dbReference type="InterPro" id="IPR005829">
    <property type="entry name" value="Sugar_transporter_CS"/>
</dbReference>
<dbReference type="FunFam" id="1.20.1250.20:FF:000117">
    <property type="entry name" value="MFS hexose transporter"/>
    <property type="match status" value="1"/>
</dbReference>
<dbReference type="PANTHER" id="PTHR48022:SF64">
    <property type="entry name" value="MAJOR FACILITATOR SUPERFAMILY (MFS) PROFILE DOMAIN-CONTAINING PROTEIN"/>
    <property type="match status" value="1"/>
</dbReference>
<evidence type="ECO:0000313" key="11">
    <source>
        <dbReference type="EMBL" id="TCD69346.1"/>
    </source>
</evidence>
<evidence type="ECO:0000256" key="6">
    <source>
        <dbReference type="ARBA" id="ARBA00023136"/>
    </source>
</evidence>
<feature type="transmembrane region" description="Helical" evidence="9">
    <location>
        <begin position="323"/>
        <end position="340"/>
    </location>
</feature>
<dbReference type="Pfam" id="PF00083">
    <property type="entry name" value="Sugar_tr"/>
    <property type="match status" value="1"/>
</dbReference>
<reference evidence="11 12" key="1">
    <citation type="submission" date="2018-11" db="EMBL/GenBank/DDBJ databases">
        <title>Genome assembly of Steccherinum ochraceum LE-BIN_3174, the white-rot fungus of the Steccherinaceae family (The Residual Polyporoid clade, Polyporales, Basidiomycota).</title>
        <authorList>
            <person name="Fedorova T.V."/>
            <person name="Glazunova O.A."/>
            <person name="Landesman E.O."/>
            <person name="Moiseenko K.V."/>
            <person name="Psurtseva N.V."/>
            <person name="Savinova O.S."/>
            <person name="Shakhova N.V."/>
            <person name="Tyazhelova T.V."/>
            <person name="Vasina D.V."/>
        </authorList>
    </citation>
    <scope>NUCLEOTIDE SEQUENCE [LARGE SCALE GENOMIC DNA]</scope>
    <source>
        <strain evidence="11 12">LE-BIN_3174</strain>
    </source>
</reference>
<organism evidence="11 12">
    <name type="scientific">Steccherinum ochraceum</name>
    <dbReference type="NCBI Taxonomy" id="92696"/>
    <lineage>
        <taxon>Eukaryota</taxon>
        <taxon>Fungi</taxon>
        <taxon>Dikarya</taxon>
        <taxon>Basidiomycota</taxon>
        <taxon>Agaricomycotina</taxon>
        <taxon>Agaricomycetes</taxon>
        <taxon>Polyporales</taxon>
        <taxon>Steccherinaceae</taxon>
        <taxon>Steccherinum</taxon>
    </lineage>
</organism>
<evidence type="ECO:0000256" key="2">
    <source>
        <dbReference type="ARBA" id="ARBA00010992"/>
    </source>
</evidence>
<dbReference type="Proteomes" id="UP000292702">
    <property type="component" value="Unassembled WGS sequence"/>
</dbReference>
<dbReference type="PANTHER" id="PTHR48022">
    <property type="entry name" value="PLASTIDIC GLUCOSE TRANSPORTER 4"/>
    <property type="match status" value="1"/>
</dbReference>
<evidence type="ECO:0000256" key="4">
    <source>
        <dbReference type="ARBA" id="ARBA00022692"/>
    </source>
</evidence>
<feature type="transmembrane region" description="Helical" evidence="9">
    <location>
        <begin position="385"/>
        <end position="406"/>
    </location>
</feature>
<evidence type="ECO:0000256" key="7">
    <source>
        <dbReference type="ARBA" id="ARBA00049119"/>
    </source>
</evidence>
<dbReference type="SUPFAM" id="SSF103473">
    <property type="entry name" value="MFS general substrate transporter"/>
    <property type="match status" value="1"/>
</dbReference>
<feature type="transmembrane region" description="Helical" evidence="9">
    <location>
        <begin position="26"/>
        <end position="47"/>
    </location>
</feature>
<comment type="similarity">
    <text evidence="2 8">Belongs to the major facilitator superfamily. Sugar transporter (TC 2.A.1.1) family.</text>
</comment>
<dbReference type="PROSITE" id="PS50850">
    <property type="entry name" value="MFS"/>
    <property type="match status" value="1"/>
</dbReference>
<evidence type="ECO:0000256" key="9">
    <source>
        <dbReference type="SAM" id="Phobius"/>
    </source>
</evidence>
<proteinExistence type="inferred from homology"/>
<dbReference type="GO" id="GO:0005351">
    <property type="term" value="F:carbohydrate:proton symporter activity"/>
    <property type="evidence" value="ECO:0007669"/>
    <property type="project" value="TreeGrafter"/>
</dbReference>
<evidence type="ECO:0000256" key="8">
    <source>
        <dbReference type="RuleBase" id="RU003346"/>
    </source>
</evidence>
<keyword evidence="4 9" id="KW-0812">Transmembrane</keyword>
<dbReference type="STRING" id="92696.A0A4R0RNU4"/>
<dbReference type="AlphaFoldDB" id="A0A4R0RNU4"/>
<evidence type="ECO:0000256" key="3">
    <source>
        <dbReference type="ARBA" id="ARBA00022448"/>
    </source>
</evidence>
<dbReference type="EMBL" id="RWJN01000043">
    <property type="protein sequence ID" value="TCD69346.1"/>
    <property type="molecule type" value="Genomic_DNA"/>
</dbReference>
<keyword evidence="5 9" id="KW-1133">Transmembrane helix</keyword>
<dbReference type="InterPro" id="IPR020846">
    <property type="entry name" value="MFS_dom"/>
</dbReference>
<feature type="transmembrane region" description="Helical" evidence="9">
    <location>
        <begin position="67"/>
        <end position="86"/>
    </location>
</feature>
<dbReference type="OrthoDB" id="6133115at2759"/>
<name>A0A4R0RNU4_9APHY</name>
<feature type="domain" description="Major facilitator superfamily (MFS) profile" evidence="10">
    <location>
        <begin position="29"/>
        <end position="470"/>
    </location>
</feature>
<sequence>MAIPEWTIVDFIHRGPWWRNRGIRKLNFLLILPLLTSVINGLDSSLVNGLQILPSWQASFHDPNGKTLGLISAAQVIGSLIGLPFTPLASDNLGRRPTLFMGSMIMLAGTALQTASTSIGMFIGARGIIGFGLTFALNAAPLLITELAYPTQRGKLTSMYNSSWYLGSIISAWVCLGAYDRAGGSAWSWRVPSLVQAIAPLCQVFLIWLVPESPRFLVAKGRESEAARILAHYHANGGDERDPLVVFEMAQIRHALKLEKEAAKTISWKTLFTTPGNRRRLRLIIAIAMFSQWSGNGLVSYYINLVLEGVGITNTRSKAAINGGLQVWNFVAAMTSSLLVDRLGRRSLFISSNIGMLIVFGAWTVTTALYNQLGLASAAKATLPFIFIFYLFYDMAYSPLLVVYTLEILPFNIRAKGFAVMNIVVSLTLAFNQFVNPWALDAIGWKYYLVYCGWLIIELSFIFRFVVETRGRTLEETAALFDGEERPQDLVQLGGEAATQTMTRANAARLGLSIKDKEKAPTDFLEMRENIDMTGSRGTSSLNLTDMGLETDSTERRMFIASSPY</sequence>
<gene>
    <name evidence="11" type="ORF">EIP91_007902</name>
</gene>
<keyword evidence="3 8" id="KW-0813">Transport</keyword>
<evidence type="ECO:0000313" key="12">
    <source>
        <dbReference type="Proteomes" id="UP000292702"/>
    </source>
</evidence>
<feature type="transmembrane region" description="Helical" evidence="9">
    <location>
        <begin position="98"/>
        <end position="122"/>
    </location>
</feature>
<evidence type="ECO:0000256" key="5">
    <source>
        <dbReference type="ARBA" id="ARBA00022989"/>
    </source>
</evidence>
<evidence type="ECO:0000256" key="1">
    <source>
        <dbReference type="ARBA" id="ARBA00004141"/>
    </source>
</evidence>
<dbReference type="InterPro" id="IPR036259">
    <property type="entry name" value="MFS_trans_sf"/>
</dbReference>
<feature type="transmembrane region" description="Helical" evidence="9">
    <location>
        <begin position="418"/>
        <end position="435"/>
    </location>
</feature>
<protein>
    <recommendedName>
        <fullName evidence="10">Major facilitator superfamily (MFS) profile domain-containing protein</fullName>
    </recommendedName>
</protein>
<dbReference type="InterPro" id="IPR003663">
    <property type="entry name" value="Sugar/inositol_transpt"/>
</dbReference>
<comment type="caution">
    <text evidence="11">The sequence shown here is derived from an EMBL/GenBank/DDBJ whole genome shotgun (WGS) entry which is preliminary data.</text>
</comment>
<keyword evidence="6 9" id="KW-0472">Membrane</keyword>
<accession>A0A4R0RNU4</accession>
<dbReference type="Gene3D" id="1.20.1250.20">
    <property type="entry name" value="MFS general substrate transporter like domains"/>
    <property type="match status" value="1"/>
</dbReference>
<comment type="catalytic activity">
    <reaction evidence="7">
        <text>myo-inositol(out) + H(+)(out) = myo-inositol(in) + H(+)(in)</text>
        <dbReference type="Rhea" id="RHEA:60364"/>
        <dbReference type="ChEBI" id="CHEBI:15378"/>
        <dbReference type="ChEBI" id="CHEBI:17268"/>
    </reaction>
</comment>
<feature type="transmembrane region" description="Helical" evidence="9">
    <location>
        <begin position="283"/>
        <end position="303"/>
    </location>
</feature>
<feature type="transmembrane region" description="Helical" evidence="9">
    <location>
        <begin position="447"/>
        <end position="467"/>
    </location>
</feature>
<dbReference type="InterPro" id="IPR050360">
    <property type="entry name" value="MFS_Sugar_Transporters"/>
</dbReference>